<dbReference type="GO" id="GO:0003735">
    <property type="term" value="F:structural constituent of ribosome"/>
    <property type="evidence" value="ECO:0007669"/>
    <property type="project" value="TreeGrafter"/>
</dbReference>
<dbReference type="Pfam" id="PF00428">
    <property type="entry name" value="Ribosomal_60s"/>
    <property type="match status" value="1"/>
</dbReference>
<comment type="subunit">
    <text evidence="3">P1 and P2 exist as dimers at the large ribosomal subunit.</text>
</comment>
<dbReference type="OrthoDB" id="2194681at2759"/>
<dbReference type="AlphaFoldDB" id="A0A9P6GU01"/>
<accession>A0A9P6GU01</accession>
<evidence type="ECO:0000313" key="10">
    <source>
        <dbReference type="Proteomes" id="UP000756921"/>
    </source>
</evidence>
<dbReference type="EMBL" id="WJXW01000001">
    <property type="protein sequence ID" value="KAF9741513.1"/>
    <property type="molecule type" value="Genomic_DNA"/>
</dbReference>
<evidence type="ECO:0000256" key="1">
    <source>
        <dbReference type="ARBA" id="ARBA00003362"/>
    </source>
</evidence>
<proteinExistence type="inferred from homology"/>
<dbReference type="PANTHER" id="PTHR45696">
    <property type="entry name" value="60S ACIDIC RIBOSOMAL PROTEIN P1"/>
    <property type="match status" value="1"/>
</dbReference>
<dbReference type="GO" id="GO:0002181">
    <property type="term" value="P:cytoplasmic translation"/>
    <property type="evidence" value="ECO:0007669"/>
    <property type="project" value="TreeGrafter"/>
</dbReference>
<protein>
    <recommendedName>
        <fullName evidence="6">Large ribosomal subunit protein P1</fullName>
    </recommendedName>
    <alternativeName>
        <fullName evidence="7">60S acidic ribosomal protein P1</fullName>
    </alternativeName>
</protein>
<dbReference type="Proteomes" id="UP000756921">
    <property type="component" value="Unassembled WGS sequence"/>
</dbReference>
<keyword evidence="5" id="KW-0687">Ribonucleoprotein</keyword>
<sequence length="123" mass="13015">MSTDATTATASTSTKAETAVSYAALILADDGIEITPEKLQTLFKAAKIEDVEPIWTTLFAKALQDKEVKDILTVVRTSAPEVGRQPVLANEQSQDKPAEGTGIIDVGEGDDSDADVAIFDLFG</sequence>
<evidence type="ECO:0000313" key="9">
    <source>
        <dbReference type="EMBL" id="KAF9741513.1"/>
    </source>
</evidence>
<dbReference type="GO" id="GO:0022625">
    <property type="term" value="C:cytosolic large ribosomal subunit"/>
    <property type="evidence" value="ECO:0007669"/>
    <property type="project" value="TreeGrafter"/>
</dbReference>
<keyword evidence="10" id="KW-1185">Reference proteome</keyword>
<evidence type="ECO:0000256" key="5">
    <source>
        <dbReference type="ARBA" id="ARBA00023274"/>
    </source>
</evidence>
<dbReference type="GO" id="GO:0030295">
    <property type="term" value="F:protein kinase activator activity"/>
    <property type="evidence" value="ECO:0007669"/>
    <property type="project" value="TreeGrafter"/>
</dbReference>
<evidence type="ECO:0000256" key="8">
    <source>
        <dbReference type="SAM" id="MobiDB-lite"/>
    </source>
</evidence>
<dbReference type="FunFam" id="1.10.10.1410:FF:000001">
    <property type="entry name" value="60S acidic ribosomal protein P1"/>
    <property type="match status" value="1"/>
</dbReference>
<name>A0A9P6GU01_9PLEO</name>
<keyword evidence="4 9" id="KW-0689">Ribosomal protein</keyword>
<evidence type="ECO:0000256" key="4">
    <source>
        <dbReference type="ARBA" id="ARBA00022980"/>
    </source>
</evidence>
<evidence type="ECO:0000256" key="7">
    <source>
        <dbReference type="ARBA" id="ARBA00042918"/>
    </source>
</evidence>
<dbReference type="GO" id="GO:0043021">
    <property type="term" value="F:ribonucleoprotein complex binding"/>
    <property type="evidence" value="ECO:0007669"/>
    <property type="project" value="TreeGrafter"/>
</dbReference>
<feature type="region of interest" description="Disordered" evidence="8">
    <location>
        <begin position="83"/>
        <end position="111"/>
    </location>
</feature>
<evidence type="ECO:0000256" key="3">
    <source>
        <dbReference type="ARBA" id="ARBA00011266"/>
    </source>
</evidence>
<dbReference type="InterPro" id="IPR038716">
    <property type="entry name" value="P1/P2_N_sf"/>
</dbReference>
<evidence type="ECO:0000256" key="2">
    <source>
        <dbReference type="ARBA" id="ARBA00005436"/>
    </source>
</evidence>
<evidence type="ECO:0000256" key="6">
    <source>
        <dbReference type="ARBA" id="ARBA00041116"/>
    </source>
</evidence>
<dbReference type="CDD" id="cd05831">
    <property type="entry name" value="Ribosomal_P1"/>
    <property type="match status" value="1"/>
</dbReference>
<reference evidence="9" key="1">
    <citation type="journal article" date="2020" name="Mol. Plant Microbe Interact.">
        <title>Genome Sequence of the Biocontrol Agent Coniothyrium minitans strain Conio (IMI 134523).</title>
        <authorList>
            <person name="Patel D."/>
            <person name="Shittu T.A."/>
            <person name="Baroncelli R."/>
            <person name="Muthumeenakshi S."/>
            <person name="Osborne T.H."/>
            <person name="Janganan T.K."/>
            <person name="Sreenivasaprasad S."/>
        </authorList>
    </citation>
    <scope>NUCLEOTIDE SEQUENCE</scope>
    <source>
        <strain evidence="9">Conio</strain>
    </source>
</reference>
<dbReference type="PANTHER" id="PTHR45696:SF10">
    <property type="entry name" value="LARGE RIBOSOMAL SUBUNIT PROTEIN P1"/>
    <property type="match status" value="1"/>
</dbReference>
<comment type="function">
    <text evidence="1">Plays an important role in the elongation step of protein synthesis.</text>
</comment>
<gene>
    <name evidence="9" type="ORF">PMIN01_01052</name>
</gene>
<comment type="caution">
    <text evidence="9">The sequence shown here is derived from an EMBL/GenBank/DDBJ whole genome shotgun (WGS) entry which is preliminary data.</text>
</comment>
<comment type="similarity">
    <text evidence="2">Belongs to the eukaryotic ribosomal protein P1/P2 family.</text>
</comment>
<organism evidence="9 10">
    <name type="scientific">Paraphaeosphaeria minitans</name>
    <dbReference type="NCBI Taxonomy" id="565426"/>
    <lineage>
        <taxon>Eukaryota</taxon>
        <taxon>Fungi</taxon>
        <taxon>Dikarya</taxon>
        <taxon>Ascomycota</taxon>
        <taxon>Pezizomycotina</taxon>
        <taxon>Dothideomycetes</taxon>
        <taxon>Pleosporomycetidae</taxon>
        <taxon>Pleosporales</taxon>
        <taxon>Massarineae</taxon>
        <taxon>Didymosphaeriaceae</taxon>
        <taxon>Paraphaeosphaeria</taxon>
    </lineage>
</organism>
<dbReference type="Gene3D" id="1.10.10.1410">
    <property type="match status" value="1"/>
</dbReference>